<keyword evidence="3" id="KW-1185">Reference proteome</keyword>
<feature type="region of interest" description="Disordered" evidence="1">
    <location>
        <begin position="61"/>
        <end position="101"/>
    </location>
</feature>
<dbReference type="AlphaFoldDB" id="A0A917K181"/>
<gene>
    <name evidence="2" type="ORF">GCM10007966_21250</name>
</gene>
<dbReference type="InterPro" id="IPR047675">
    <property type="entry name" value="Putative_zinc-bd"/>
</dbReference>
<reference evidence="2" key="2">
    <citation type="submission" date="2020-09" db="EMBL/GenBank/DDBJ databases">
        <authorList>
            <person name="Sun Q."/>
            <person name="Ohkuma M."/>
        </authorList>
    </citation>
    <scope>NUCLEOTIDE SEQUENCE</scope>
    <source>
        <strain evidence="2">JCM 13919</strain>
    </source>
</reference>
<protein>
    <submittedName>
        <fullName evidence="2">Uncharacterized protein</fullName>
    </submittedName>
</protein>
<dbReference type="RefSeq" id="WP_188668259.1">
    <property type="nucleotide sequence ID" value="NZ_BMOB01000013.1"/>
</dbReference>
<dbReference type="Proteomes" id="UP000630149">
    <property type="component" value="Unassembled WGS sequence"/>
</dbReference>
<evidence type="ECO:0000256" key="1">
    <source>
        <dbReference type="SAM" id="MobiDB-lite"/>
    </source>
</evidence>
<proteinExistence type="predicted"/>
<sequence length="101" mass="11241">MATYYFDKNFNLRFAILANPPKLARTKRGKCGALTRQSTPCQAPTVWDKTTEKAVNGRCKLHGGLSTGPKTSIGKDAIRQSNRARKYNTKLPNDGKNEQNN</sequence>
<dbReference type="NCBIfam" id="NF041373">
    <property type="entry name" value="HGG_STG"/>
    <property type="match status" value="1"/>
</dbReference>
<accession>A0A917K181</accession>
<evidence type="ECO:0000313" key="2">
    <source>
        <dbReference type="EMBL" id="GGI92350.1"/>
    </source>
</evidence>
<organism evidence="2 3">
    <name type="scientific">Legionella impletisoli</name>
    <dbReference type="NCBI Taxonomy" id="343510"/>
    <lineage>
        <taxon>Bacteria</taxon>
        <taxon>Pseudomonadati</taxon>
        <taxon>Pseudomonadota</taxon>
        <taxon>Gammaproteobacteria</taxon>
        <taxon>Legionellales</taxon>
        <taxon>Legionellaceae</taxon>
        <taxon>Legionella</taxon>
    </lineage>
</organism>
<reference evidence="2" key="1">
    <citation type="journal article" date="2014" name="Int. J. Syst. Evol. Microbiol.">
        <title>Complete genome sequence of Corynebacterium casei LMG S-19264T (=DSM 44701T), isolated from a smear-ripened cheese.</title>
        <authorList>
            <consortium name="US DOE Joint Genome Institute (JGI-PGF)"/>
            <person name="Walter F."/>
            <person name="Albersmeier A."/>
            <person name="Kalinowski J."/>
            <person name="Ruckert C."/>
        </authorList>
    </citation>
    <scope>NUCLEOTIDE SEQUENCE</scope>
    <source>
        <strain evidence="2">JCM 13919</strain>
    </source>
</reference>
<dbReference type="EMBL" id="BMOB01000013">
    <property type="protein sequence ID" value="GGI92350.1"/>
    <property type="molecule type" value="Genomic_DNA"/>
</dbReference>
<evidence type="ECO:0000313" key="3">
    <source>
        <dbReference type="Proteomes" id="UP000630149"/>
    </source>
</evidence>
<comment type="caution">
    <text evidence="2">The sequence shown here is derived from an EMBL/GenBank/DDBJ whole genome shotgun (WGS) entry which is preliminary data.</text>
</comment>
<name>A0A917K181_9GAMM</name>